<dbReference type="Pfam" id="PF13433">
    <property type="entry name" value="Peripla_BP_5"/>
    <property type="match status" value="1"/>
</dbReference>
<evidence type="ECO:0000313" key="2">
    <source>
        <dbReference type="Proteomes" id="UP001221546"/>
    </source>
</evidence>
<name>A0ABY8J602_9BRAD</name>
<keyword evidence="2" id="KW-1185">Reference proteome</keyword>
<organism evidence="1 2">
    <name type="scientific">Bradyrhizobium brasilense</name>
    <dbReference type="NCBI Taxonomy" id="1419277"/>
    <lineage>
        <taxon>Bacteria</taxon>
        <taxon>Pseudomonadati</taxon>
        <taxon>Pseudomonadota</taxon>
        <taxon>Alphaproteobacteria</taxon>
        <taxon>Hyphomicrobiales</taxon>
        <taxon>Nitrobacteraceae</taxon>
        <taxon>Bradyrhizobium</taxon>
    </lineage>
</organism>
<proteinExistence type="predicted"/>
<dbReference type="Gene3D" id="3.40.50.2300">
    <property type="match status" value="2"/>
</dbReference>
<dbReference type="EMBL" id="CP121646">
    <property type="protein sequence ID" value="WFU60969.1"/>
    <property type="molecule type" value="Genomic_DNA"/>
</dbReference>
<reference evidence="1 2" key="1">
    <citation type="submission" date="2023-04" db="EMBL/GenBank/DDBJ databases">
        <title>Australian commercial rhizobial inoculants.</title>
        <authorList>
            <person name="Kohlmeier M.G."/>
            <person name="O'Hara G.W."/>
            <person name="Colombi E."/>
            <person name="Ramsay J.P."/>
            <person name="Terpolilli J."/>
        </authorList>
    </citation>
    <scope>NUCLEOTIDE SEQUENCE [LARGE SCALE GENOMIC DNA]</scope>
    <source>
        <strain evidence="1 2">CB627</strain>
    </source>
</reference>
<dbReference type="PANTHER" id="PTHR47628">
    <property type="match status" value="1"/>
</dbReference>
<dbReference type="CDD" id="cd06357">
    <property type="entry name" value="PBP1_AmiC"/>
    <property type="match status" value="1"/>
</dbReference>
<evidence type="ECO:0000313" key="1">
    <source>
        <dbReference type="EMBL" id="WFU60969.1"/>
    </source>
</evidence>
<sequence>MTMDGATVKLGVLFSQTGPMAVTENANIEGVLIACDEINASGGINGRPLEPVIANPAGDDRRYEELATDLLLRQRVRAIVGCCLSTSRKKVVPVVERYNGVLLYPSVYEGFEYSPNVIYGGAVPNQVIVPLLEYLFASFGKDVGLIGSDTLYAREINRIVKEFLTESGGKVVGEVYLPFATTRERFEPFLEQLVAKEPQAIISTVVGEDTVVLYEAFNKVRQGRNVPIASLTTTESELGSMSPEARAGHLSALTYFGSLDTPQNPEFVAAYQKRYGLDKVPGVYTEAGYALAHMFADAVRQAGDSDSESILPILSGAVFRGPAGDKVIDLDNNHFLMRPMIGRASENGSFEIVWKSAGAVRPDPYLISYDRSLVA</sequence>
<accession>A0ABY8J602</accession>
<dbReference type="PANTHER" id="PTHR47628:SF1">
    <property type="entry name" value="ALIPHATIC AMIDASE EXPRESSION-REGULATING PROTEIN"/>
    <property type="match status" value="1"/>
</dbReference>
<gene>
    <name evidence="1" type="ORF">QA636_25910</name>
</gene>
<dbReference type="SUPFAM" id="SSF53822">
    <property type="entry name" value="Periplasmic binding protein-like I"/>
    <property type="match status" value="1"/>
</dbReference>
<dbReference type="InterPro" id="IPR028082">
    <property type="entry name" value="Peripla_BP_I"/>
</dbReference>
<dbReference type="InterPro" id="IPR039570">
    <property type="entry name" value="AmiC_PBP1"/>
</dbReference>
<dbReference type="Proteomes" id="UP001221546">
    <property type="component" value="Chromosome"/>
</dbReference>
<dbReference type="RefSeq" id="WP_210254775.1">
    <property type="nucleotide sequence ID" value="NZ_CP121646.1"/>
</dbReference>
<protein>
    <submittedName>
        <fullName evidence="1">Transporter substrate-binding domain-containing protein</fullName>
    </submittedName>
</protein>